<dbReference type="Proteomes" id="UP000003764">
    <property type="component" value="Unassembled WGS sequence"/>
</dbReference>
<evidence type="ECO:0000313" key="2">
    <source>
        <dbReference type="EMBL" id="EFG49403.1"/>
    </source>
</evidence>
<evidence type="ECO:0000313" key="3">
    <source>
        <dbReference type="Proteomes" id="UP000003764"/>
    </source>
</evidence>
<reference evidence="2 3" key="1">
    <citation type="submission" date="2010-04" db="EMBL/GenBank/DDBJ databases">
        <authorList>
            <person name="Muzny D."/>
            <person name="Qin X."/>
            <person name="Deng J."/>
            <person name="Jiang H."/>
            <person name="Liu Y."/>
            <person name="Qu J."/>
            <person name="Song X.-Z."/>
            <person name="Zhang L."/>
            <person name="Thornton R."/>
            <person name="Coyle M."/>
            <person name="Francisco L."/>
            <person name="Jackson L."/>
            <person name="Javaid M."/>
            <person name="Korchina V."/>
            <person name="Kovar C."/>
            <person name="Mata R."/>
            <person name="Mathew T."/>
            <person name="Ngo R."/>
            <person name="Nguyen L."/>
            <person name="Nguyen N."/>
            <person name="Okwuonu G."/>
            <person name="Ongeri F."/>
            <person name="Pham C."/>
            <person name="Simmons D."/>
            <person name="Wilczek-Boney K."/>
            <person name="Hale W."/>
            <person name="Jakkamsetti A."/>
            <person name="Pham P."/>
            <person name="Ruth R."/>
            <person name="San Lucas F."/>
            <person name="Warren J."/>
            <person name="Zhang J."/>
            <person name="Zhao Z."/>
            <person name="Zhou C."/>
            <person name="Zhu D."/>
            <person name="Lee S."/>
            <person name="Bess C."/>
            <person name="Blankenburg K."/>
            <person name="Forbes L."/>
            <person name="Fu Q."/>
            <person name="Gubbala S."/>
            <person name="Hirani K."/>
            <person name="Jayaseelan J.C."/>
            <person name="Lara F."/>
            <person name="Munidasa M."/>
            <person name="Palculict T."/>
            <person name="Patil S."/>
            <person name="Pu L.-L."/>
            <person name="Saada N."/>
            <person name="Tang L."/>
            <person name="Weissenberger G."/>
            <person name="Zhu Y."/>
            <person name="Hemphill L."/>
            <person name="Shang Y."/>
            <person name="Youmans B."/>
            <person name="Ayvaz T."/>
            <person name="Ross M."/>
            <person name="Santibanez J."/>
            <person name="Aqrawi P."/>
            <person name="Gross S."/>
            <person name="Joshi V."/>
            <person name="Fowler G."/>
            <person name="Nazareth L."/>
            <person name="Reid J."/>
            <person name="Worley K."/>
            <person name="Petrosino J."/>
            <person name="Highlander S."/>
            <person name="Gibbs R."/>
            <person name="Gibbs R."/>
        </authorList>
    </citation>
    <scope>NUCLEOTIDE SEQUENCE [LARGE SCALE GENOMIC DNA]</scope>
    <source>
        <strain evidence="2 3">ATCC 11563</strain>
    </source>
</reference>
<protein>
    <submittedName>
        <fullName evidence="2">Uncharacterized protein</fullName>
    </submittedName>
</protein>
<organism evidence="2 3">
    <name type="scientific">Aerococcus viridans (strain ATCC 11563 / DSM 20340 / CCUG 4311 / JCM 20461 / NBRC 12219 / NCTC 8251 / M1)</name>
    <dbReference type="NCBI Taxonomy" id="655812"/>
    <lineage>
        <taxon>Bacteria</taxon>
        <taxon>Bacillati</taxon>
        <taxon>Bacillota</taxon>
        <taxon>Bacilli</taxon>
        <taxon>Lactobacillales</taxon>
        <taxon>Aerococcaceae</taxon>
        <taxon>Aerococcus</taxon>
    </lineage>
</organism>
<gene>
    <name evidence="2" type="ORF">HMPREF0061_1221</name>
</gene>
<name>A0ABP2IBW5_AERVM</name>
<evidence type="ECO:0000256" key="1">
    <source>
        <dbReference type="SAM" id="Phobius"/>
    </source>
</evidence>
<dbReference type="RefSeq" id="WP_003142871.1">
    <property type="nucleotide sequence ID" value="NZ_ADNT01000085.1"/>
</dbReference>
<accession>A0ABP2IBW5</accession>
<keyword evidence="1" id="KW-0812">Transmembrane</keyword>
<comment type="caution">
    <text evidence="2">The sequence shown here is derived from an EMBL/GenBank/DDBJ whole genome shotgun (WGS) entry which is preliminary data.</text>
</comment>
<dbReference type="EMBL" id="ADNT01000085">
    <property type="protein sequence ID" value="EFG49403.1"/>
    <property type="molecule type" value="Genomic_DNA"/>
</dbReference>
<proteinExistence type="predicted"/>
<keyword evidence="1" id="KW-0472">Membrane</keyword>
<keyword evidence="1" id="KW-1133">Transmembrane helix</keyword>
<keyword evidence="3" id="KW-1185">Reference proteome</keyword>
<dbReference type="GeneID" id="43501948"/>
<sequence>MRKYMTKQQFINFKQWQWCYIFTISVMLIFFVDMKTALASGLIGAFSLFRCAQWGLFD</sequence>
<feature type="transmembrane region" description="Helical" evidence="1">
    <location>
        <begin position="20"/>
        <end position="49"/>
    </location>
</feature>